<geneLocation type="plasmid" evidence="2 3">
    <name>pSSP59</name>
</geneLocation>
<evidence type="ECO:0000313" key="4">
    <source>
        <dbReference type="Proteomes" id="UP000245702"/>
    </source>
</evidence>
<evidence type="ECO:0000313" key="2">
    <source>
        <dbReference type="EMBL" id="WXA41861.1"/>
    </source>
</evidence>
<dbReference type="Proteomes" id="UP000186950">
    <property type="component" value="Plasmid pSSP59"/>
</dbReference>
<sequence length="86" mass="9910">MWKITKDKIFDTSMGERSAVGFSSQDYDGRALPYRFRMLDDDGEIYYYGLSSSDSSFAPLDSFGMPNAGCTMIEYYNVKTKKWEIL</sequence>
<dbReference type="Proteomes" id="UP000245702">
    <property type="component" value="Unassembled WGS sequence"/>
</dbReference>
<evidence type="ECO:0000313" key="1">
    <source>
        <dbReference type="EMBL" id="CVK21561.1"/>
    </source>
</evidence>
<keyword evidence="4" id="KW-1185">Reference proteome</keyword>
<dbReference type="OrthoDB" id="5118610at2"/>
<dbReference type="EMBL" id="CP146992">
    <property type="protein sequence ID" value="WXA41861.1"/>
    <property type="molecule type" value="Genomic_DNA"/>
</dbReference>
<accession>A0A1U7M9Y6</accession>
<protein>
    <submittedName>
        <fullName evidence="2">Uncharacterized protein</fullName>
    </submittedName>
</protein>
<dbReference type="EMBL" id="FCOW01000038">
    <property type="protein sequence ID" value="CVK21561.1"/>
    <property type="molecule type" value="Genomic_DNA"/>
</dbReference>
<dbReference type="KEGG" id="ssph:SPSPH_046730"/>
<proteinExistence type="predicted"/>
<keyword evidence="2" id="KW-0614">Plasmid</keyword>
<organism evidence="2 3">
    <name type="scientific">Sporomusa sphaeroides DSM 2875</name>
    <dbReference type="NCBI Taxonomy" id="1337886"/>
    <lineage>
        <taxon>Bacteria</taxon>
        <taxon>Bacillati</taxon>
        <taxon>Bacillota</taxon>
        <taxon>Negativicutes</taxon>
        <taxon>Selenomonadales</taxon>
        <taxon>Sporomusaceae</taxon>
        <taxon>Sporomusa</taxon>
    </lineage>
</organism>
<dbReference type="AlphaFoldDB" id="A0A1U7M9Y6"/>
<dbReference type="RefSeq" id="WP_075758147.1">
    <property type="nucleotide sequence ID" value="NZ_CP146992.1"/>
</dbReference>
<evidence type="ECO:0000313" key="3">
    <source>
        <dbReference type="Proteomes" id="UP000186950"/>
    </source>
</evidence>
<reference evidence="1 4" key="1">
    <citation type="submission" date="2016-01" db="EMBL/GenBank/DDBJ databases">
        <authorList>
            <person name="Brown R."/>
        </authorList>
    </citation>
    <scope>NUCLEOTIDE SEQUENCE [LARGE SCALE GENOMIC DNA]</scope>
    <source>
        <strain evidence="1">Sporomusa sphaeroides DSM 2875</strain>
    </source>
</reference>
<reference evidence="2" key="2">
    <citation type="submission" date="2024-03" db="EMBL/GenBank/DDBJ databases">
        <title>Complete genome sequence of Sporomusa sphaeroides DSM 2875T isolated from mud of the Leine river and Sporomusa ovata DSM 2662T isolated from sugar beet leaf silage.</title>
        <authorList>
            <person name="Boeer T."/>
            <person name="Lueschen A."/>
            <person name="Daniel R."/>
            <person name="Poehlein A."/>
        </authorList>
    </citation>
    <scope>NUCLEOTIDE SEQUENCE</scope>
    <source>
        <strain evidence="2">DSM 2875</strain>
        <plasmid evidence="2">pSSP59</plasmid>
    </source>
</reference>
<gene>
    <name evidence="2" type="ORF">SPSPH_046730</name>
    <name evidence="1" type="ORF">SSPH_04253</name>
</gene>
<name>A0A1U7M9Y6_9FIRM</name>